<proteinExistence type="predicted"/>
<feature type="compositionally biased region" description="Basic and acidic residues" evidence="1">
    <location>
        <begin position="97"/>
        <end position="108"/>
    </location>
</feature>
<dbReference type="AlphaFoldDB" id="A0A9W7CNT6"/>
<dbReference type="OrthoDB" id="117285at2759"/>
<feature type="compositionally biased region" description="Basic and acidic residues" evidence="1">
    <location>
        <begin position="492"/>
        <end position="504"/>
    </location>
</feature>
<feature type="compositionally biased region" description="Basic and acidic residues" evidence="1">
    <location>
        <begin position="141"/>
        <end position="151"/>
    </location>
</feature>
<dbReference type="Gene3D" id="3.30.70.270">
    <property type="match status" value="2"/>
</dbReference>
<dbReference type="GO" id="GO:0006508">
    <property type="term" value="P:proteolysis"/>
    <property type="evidence" value="ECO:0007669"/>
    <property type="project" value="InterPro"/>
</dbReference>
<feature type="compositionally biased region" description="Basic and acidic residues" evidence="1">
    <location>
        <begin position="430"/>
        <end position="448"/>
    </location>
</feature>
<dbReference type="SUPFAM" id="SSF50630">
    <property type="entry name" value="Acid proteases"/>
    <property type="match status" value="1"/>
</dbReference>
<evidence type="ECO:0000313" key="2">
    <source>
        <dbReference type="EMBL" id="GMF36840.1"/>
    </source>
</evidence>
<dbReference type="PANTHER" id="PTHR33064:SF37">
    <property type="entry name" value="RIBONUCLEASE H"/>
    <property type="match status" value="1"/>
</dbReference>
<reference evidence="2" key="1">
    <citation type="submission" date="2023-04" db="EMBL/GenBank/DDBJ databases">
        <title>Phytophthora fragariaefolia NBRC 109709.</title>
        <authorList>
            <person name="Ichikawa N."/>
            <person name="Sato H."/>
            <person name="Tonouchi N."/>
        </authorList>
    </citation>
    <scope>NUCLEOTIDE SEQUENCE</scope>
    <source>
        <strain evidence="2">NBRC 109709</strain>
    </source>
</reference>
<feature type="region of interest" description="Disordered" evidence="1">
    <location>
        <begin position="337"/>
        <end position="518"/>
    </location>
</feature>
<accession>A0A9W7CNT6</accession>
<dbReference type="SUPFAM" id="SSF56672">
    <property type="entry name" value="DNA/RNA polymerases"/>
    <property type="match status" value="1"/>
</dbReference>
<dbReference type="InterPro" id="IPR051320">
    <property type="entry name" value="Viral_Replic_Matur_Polypro"/>
</dbReference>
<dbReference type="GO" id="GO:0004190">
    <property type="term" value="F:aspartic-type endopeptidase activity"/>
    <property type="evidence" value="ECO:0007669"/>
    <property type="project" value="InterPro"/>
</dbReference>
<dbReference type="CDD" id="cd05483">
    <property type="entry name" value="retropepsin_like_bacteria"/>
    <property type="match status" value="1"/>
</dbReference>
<feature type="compositionally biased region" description="Basic and acidic residues" evidence="1">
    <location>
        <begin position="120"/>
        <end position="129"/>
    </location>
</feature>
<feature type="compositionally biased region" description="Basic and acidic residues" evidence="1">
    <location>
        <begin position="369"/>
        <end position="384"/>
    </location>
</feature>
<feature type="region of interest" description="Disordered" evidence="1">
    <location>
        <begin position="754"/>
        <end position="778"/>
    </location>
</feature>
<gene>
    <name evidence="2" type="ORF">Pfra01_001015700</name>
</gene>
<protein>
    <submittedName>
        <fullName evidence="2">Unnamed protein product</fullName>
    </submittedName>
</protein>
<feature type="compositionally biased region" description="Polar residues" evidence="1">
    <location>
        <begin position="450"/>
        <end position="464"/>
    </location>
</feature>
<sequence length="778" mass="87465">MIKDGGSKERREHVDHFIETLGDQGLSDRLTQLRLPDADEPEEVLPALDRAKTRQKKVALRSSKYRQKSSNTPAPTAPTKQSIQIQAVDSGSVSGSDRSDGSDSDEGHHRRIYVAGSGDPVDHHNKNTDEEQVVPHPPDQPPRDPRFKKTQTDQIVRASRGYWERSRPEEWFNPARGELNQRSQGLGNPTPRIAYYHRPDPLVWMDLLPGESRGYWRHHAPGKWFRQPKVAGKINNEKAVLLLDTGAEMSIVDTSFARKVGCYIDTDQSQECVGIGENVYTTEGRTRIKITLAGSLVYHFDIWAGDLAGQEAIIGMDFIVPAGIRLDLADGSICLPDETWHGPMVQRTTEPPGSDLESAMRPMDLSPPESERVRSKKYDDDPKRSIAAKPRLPREGTRIEDHSNSRSRIEDQSRRPHDGDQEASTDTDPDTIKGDELEGQEDMVKPDEQPSASSSNDLETSIDQGQPEREGVRLDIHPADQNDGDGAQETAVTRKQDTMLKDEVGSEMDTWVNPDQSPSDGELTYYHEGGGGSPADLFERELAVIPEVEISSTEEVKIEDICVGDTRFNTPEGINRLQRKIWRRRHLLIGKGNALPLLPEGRFVMSTETPADVFKVGEPGDPSCSSVLGRRSYIDYILVTGGSWDQMCDRVENLLEVCDKWNLSISVAKRSWGMRKVDYLGHKLSPSGLEANPKDLSALADLPFPRSLRSMPFLGSLNYYSRFLEDYANYASILYELREVDFEELRSNQDLQRILTQRSQEPRDREEYTSIPEDTEGR</sequence>
<dbReference type="EMBL" id="BSXT01000966">
    <property type="protein sequence ID" value="GMF36840.1"/>
    <property type="molecule type" value="Genomic_DNA"/>
</dbReference>
<feature type="compositionally biased region" description="Basic and acidic residues" evidence="1">
    <location>
        <begin position="466"/>
        <end position="480"/>
    </location>
</feature>
<name>A0A9W7CNT6_9STRA</name>
<feature type="region of interest" description="Disordered" evidence="1">
    <location>
        <begin position="19"/>
        <end position="154"/>
    </location>
</feature>
<feature type="compositionally biased region" description="Basic residues" evidence="1">
    <location>
        <begin position="53"/>
        <end position="67"/>
    </location>
</feature>
<evidence type="ECO:0000256" key="1">
    <source>
        <dbReference type="SAM" id="MobiDB-lite"/>
    </source>
</evidence>
<dbReference type="Proteomes" id="UP001165121">
    <property type="component" value="Unassembled WGS sequence"/>
</dbReference>
<dbReference type="Gene3D" id="2.40.70.10">
    <property type="entry name" value="Acid Proteases"/>
    <property type="match status" value="1"/>
</dbReference>
<dbReference type="PROSITE" id="PS00141">
    <property type="entry name" value="ASP_PROTEASE"/>
    <property type="match status" value="1"/>
</dbReference>
<keyword evidence="3" id="KW-1185">Reference proteome</keyword>
<organism evidence="2 3">
    <name type="scientific">Phytophthora fragariaefolia</name>
    <dbReference type="NCBI Taxonomy" id="1490495"/>
    <lineage>
        <taxon>Eukaryota</taxon>
        <taxon>Sar</taxon>
        <taxon>Stramenopiles</taxon>
        <taxon>Oomycota</taxon>
        <taxon>Peronosporomycetes</taxon>
        <taxon>Peronosporales</taxon>
        <taxon>Peronosporaceae</taxon>
        <taxon>Phytophthora</taxon>
    </lineage>
</organism>
<feature type="compositionally biased region" description="Basic and acidic residues" evidence="1">
    <location>
        <begin position="392"/>
        <end position="420"/>
    </location>
</feature>
<dbReference type="InterPro" id="IPR043128">
    <property type="entry name" value="Rev_trsase/Diguanyl_cyclase"/>
</dbReference>
<evidence type="ECO:0000313" key="3">
    <source>
        <dbReference type="Proteomes" id="UP001165121"/>
    </source>
</evidence>
<dbReference type="PANTHER" id="PTHR33064">
    <property type="entry name" value="POL PROTEIN"/>
    <property type="match status" value="1"/>
</dbReference>
<dbReference type="InterPro" id="IPR021109">
    <property type="entry name" value="Peptidase_aspartic_dom_sf"/>
</dbReference>
<dbReference type="InterPro" id="IPR034122">
    <property type="entry name" value="Retropepsin-like_bacterial"/>
</dbReference>
<dbReference type="InterPro" id="IPR001969">
    <property type="entry name" value="Aspartic_peptidase_AS"/>
</dbReference>
<dbReference type="Pfam" id="PF13975">
    <property type="entry name" value="gag-asp_proteas"/>
    <property type="match status" value="1"/>
</dbReference>
<feature type="compositionally biased region" description="Polar residues" evidence="1">
    <location>
        <begin position="68"/>
        <end position="87"/>
    </location>
</feature>
<dbReference type="InterPro" id="IPR043502">
    <property type="entry name" value="DNA/RNA_pol_sf"/>
</dbReference>
<comment type="caution">
    <text evidence="2">The sequence shown here is derived from an EMBL/GenBank/DDBJ whole genome shotgun (WGS) entry which is preliminary data.</text>
</comment>